<protein>
    <submittedName>
        <fullName evidence="2">Uncharacterized protein</fullName>
    </submittedName>
</protein>
<keyword evidence="3" id="KW-1185">Reference proteome</keyword>
<name>A0AA38IS03_9CUCU</name>
<accession>A0AA38IS03</accession>
<proteinExistence type="predicted"/>
<feature type="compositionally biased region" description="Basic and acidic residues" evidence="1">
    <location>
        <begin position="30"/>
        <end position="39"/>
    </location>
</feature>
<sequence>MLSRESHPNFRRIKLIVSRPTPETGNFKKSHPERGELPRGGRRMVLENGYLALISNTASDAEWAEEMPAVWTLEYSFLVRKEGFYFRININQESFSFAFQSAVTRC</sequence>
<gene>
    <name evidence="2" type="ORF">Zmor_004783</name>
</gene>
<evidence type="ECO:0000313" key="3">
    <source>
        <dbReference type="Proteomes" id="UP001168821"/>
    </source>
</evidence>
<organism evidence="2 3">
    <name type="scientific">Zophobas morio</name>
    <dbReference type="NCBI Taxonomy" id="2755281"/>
    <lineage>
        <taxon>Eukaryota</taxon>
        <taxon>Metazoa</taxon>
        <taxon>Ecdysozoa</taxon>
        <taxon>Arthropoda</taxon>
        <taxon>Hexapoda</taxon>
        <taxon>Insecta</taxon>
        <taxon>Pterygota</taxon>
        <taxon>Neoptera</taxon>
        <taxon>Endopterygota</taxon>
        <taxon>Coleoptera</taxon>
        <taxon>Polyphaga</taxon>
        <taxon>Cucujiformia</taxon>
        <taxon>Tenebrionidae</taxon>
        <taxon>Zophobas</taxon>
    </lineage>
</organism>
<reference evidence="2" key="1">
    <citation type="journal article" date="2023" name="G3 (Bethesda)">
        <title>Whole genome assemblies of Zophobas morio and Tenebrio molitor.</title>
        <authorList>
            <person name="Kaur S."/>
            <person name="Stinson S.A."/>
            <person name="diCenzo G.C."/>
        </authorList>
    </citation>
    <scope>NUCLEOTIDE SEQUENCE</scope>
    <source>
        <strain evidence="2">QUZm001</strain>
    </source>
</reference>
<dbReference type="Proteomes" id="UP001168821">
    <property type="component" value="Unassembled WGS sequence"/>
</dbReference>
<evidence type="ECO:0000256" key="1">
    <source>
        <dbReference type="SAM" id="MobiDB-lite"/>
    </source>
</evidence>
<dbReference type="AlphaFoldDB" id="A0AA38IS03"/>
<feature type="region of interest" description="Disordered" evidence="1">
    <location>
        <begin position="19"/>
        <end position="40"/>
    </location>
</feature>
<dbReference type="EMBL" id="JALNTZ010000002">
    <property type="protein sequence ID" value="KAJ3660331.1"/>
    <property type="molecule type" value="Genomic_DNA"/>
</dbReference>
<evidence type="ECO:0000313" key="2">
    <source>
        <dbReference type="EMBL" id="KAJ3660331.1"/>
    </source>
</evidence>
<comment type="caution">
    <text evidence="2">The sequence shown here is derived from an EMBL/GenBank/DDBJ whole genome shotgun (WGS) entry which is preliminary data.</text>
</comment>